<dbReference type="InterPro" id="IPR035919">
    <property type="entry name" value="EAL_sf"/>
</dbReference>
<gene>
    <name evidence="3" type="primary">yjcC_2</name>
    <name evidence="2" type="synonym">fimK</name>
    <name evidence="3" type="ORF">CALFYP1_01258</name>
    <name evidence="2" type="ORF">CITRO92_0240</name>
</gene>
<dbReference type="RefSeq" id="WP_042999426.1">
    <property type="nucleotide sequence ID" value="NZ_BQGS01000037.1"/>
</dbReference>
<reference evidence="2 4" key="1">
    <citation type="submission" date="2016-04" db="EMBL/GenBank/DDBJ databases">
        <authorList>
            <person name="Regsiter A."/>
            <person name="William W."/>
        </authorList>
    </citation>
    <scope>NUCLEOTIDE SEQUENCE [LARGE SCALE GENOMIC DNA]</scope>
    <source>
        <strain evidence="2 4">92</strain>
    </source>
</reference>
<dbReference type="Gene3D" id="3.20.20.450">
    <property type="entry name" value="EAL domain"/>
    <property type="match status" value="1"/>
</dbReference>
<evidence type="ECO:0000313" key="2">
    <source>
        <dbReference type="EMBL" id="SAY70676.1"/>
    </source>
</evidence>
<dbReference type="PROSITE" id="PS50883">
    <property type="entry name" value="EAL"/>
    <property type="match status" value="1"/>
</dbReference>
<evidence type="ECO:0000313" key="4">
    <source>
        <dbReference type="Proteomes" id="UP000245995"/>
    </source>
</evidence>
<dbReference type="Pfam" id="PF00563">
    <property type="entry name" value="EAL"/>
    <property type="match status" value="1"/>
</dbReference>
<accession>A0A6N2XIX4</accession>
<dbReference type="GO" id="GO:0071111">
    <property type="term" value="F:cyclic-guanylate-specific phosphodiesterase activity"/>
    <property type="evidence" value="ECO:0007669"/>
    <property type="project" value="InterPro"/>
</dbReference>
<dbReference type="EMBL" id="CACRTI010000020">
    <property type="protein sequence ID" value="VYT53983.1"/>
    <property type="molecule type" value="Genomic_DNA"/>
</dbReference>
<dbReference type="EMBL" id="LT556085">
    <property type="protein sequence ID" value="SAY70676.1"/>
    <property type="molecule type" value="Genomic_DNA"/>
</dbReference>
<dbReference type="Proteomes" id="UP000245995">
    <property type="component" value="Chromosome CITRO92"/>
</dbReference>
<evidence type="ECO:0000313" key="3">
    <source>
        <dbReference type="EMBL" id="VYT53983.1"/>
    </source>
</evidence>
<evidence type="ECO:0000259" key="1">
    <source>
        <dbReference type="PROSITE" id="PS50883"/>
    </source>
</evidence>
<feature type="domain" description="EAL" evidence="1">
    <location>
        <begin position="221"/>
        <end position="471"/>
    </location>
</feature>
<dbReference type="InterPro" id="IPR001633">
    <property type="entry name" value="EAL_dom"/>
</dbReference>
<reference evidence="3" key="2">
    <citation type="submission" date="2019-11" db="EMBL/GenBank/DDBJ databases">
        <authorList>
            <person name="Feng L."/>
        </authorList>
    </citation>
    <scope>NUCLEOTIDE SEQUENCE</scope>
    <source>
        <strain evidence="3">CAmalonaticusLFYP1</strain>
    </source>
</reference>
<dbReference type="PANTHER" id="PTHR33121:SF71">
    <property type="entry name" value="OXYGEN SENSOR PROTEIN DOSP"/>
    <property type="match status" value="1"/>
</dbReference>
<dbReference type="PANTHER" id="PTHR33121">
    <property type="entry name" value="CYCLIC DI-GMP PHOSPHODIESTERASE PDEF"/>
    <property type="match status" value="1"/>
</dbReference>
<protein>
    <submittedName>
        <fullName evidence="2">Fimbrial adhesin FimK</fullName>
    </submittedName>
    <submittedName>
        <fullName evidence="3">Putative membrane protein YjcC</fullName>
    </submittedName>
</protein>
<dbReference type="AlphaFoldDB" id="A0A6N2XIX4"/>
<sequence length="473" mass="53594">MDYILSPCPCAAEGLARMMTPDRQRLVLLNSPSLDISTLPALASARRIVVFLPDDPLWLLTTLQQAALLLEQAAVPLPMLILSRCPDRWLWHTLEHLVTRRRLLTEIRAVASDLPTRCIAALLRGHGLQDVPPLGQCADNQTLIYGKPTIGLSKPELNAIVDLLHGYNIPERAQQRGISQKTLYNQRTSGLKKMAEHFPQLATHFPGNPETRLNRSGSDALSAFEREFVHAIRCRQLFPVFQPIVDSHHRLQGMEILSRWRREGTVLQPGAFLPQIRAEYAWQVLTAFVLQEAIQKINQHPGEFYFSLNIPAALASHECLPRMLEAAKQQLVSPQQTDRLVLEFAETIEFSQRGKTAANIDKLKRLGFRIMLDDCFSQGSVMFPVRQIQFNEYKLDMCIINEMQRDPHALALIKSLNYYCMLTGSRCVAEGVDSEEKFTILKALGIDRFQGYLISPPVGGNMLERFVDRYISF</sequence>
<dbReference type="CDD" id="cd01948">
    <property type="entry name" value="EAL"/>
    <property type="match status" value="1"/>
</dbReference>
<dbReference type="InterPro" id="IPR050706">
    <property type="entry name" value="Cyclic-di-GMP_PDE-like"/>
</dbReference>
<organism evidence="3">
    <name type="scientific">Citrobacter amalonaticus</name>
    <dbReference type="NCBI Taxonomy" id="35703"/>
    <lineage>
        <taxon>Bacteria</taxon>
        <taxon>Pseudomonadati</taxon>
        <taxon>Pseudomonadota</taxon>
        <taxon>Gammaproteobacteria</taxon>
        <taxon>Enterobacterales</taxon>
        <taxon>Enterobacteriaceae</taxon>
        <taxon>Citrobacter</taxon>
    </lineage>
</organism>
<dbReference type="SMART" id="SM00052">
    <property type="entry name" value="EAL"/>
    <property type="match status" value="1"/>
</dbReference>
<dbReference type="SUPFAM" id="SSF141868">
    <property type="entry name" value="EAL domain-like"/>
    <property type="match status" value="1"/>
</dbReference>
<name>A0A6N2XIX4_CITAM</name>
<proteinExistence type="predicted"/>